<dbReference type="GO" id="GO:0008381">
    <property type="term" value="F:mechanosensitive monoatomic ion channel activity"/>
    <property type="evidence" value="ECO:0007669"/>
    <property type="project" value="InterPro"/>
</dbReference>
<dbReference type="Proteomes" id="UP000236738">
    <property type="component" value="Unassembled WGS sequence"/>
</dbReference>
<dbReference type="SUPFAM" id="SSF50182">
    <property type="entry name" value="Sm-like ribonucleoproteins"/>
    <property type="match status" value="1"/>
</dbReference>
<keyword evidence="11" id="KW-1185">Reference proteome</keyword>
<dbReference type="GO" id="GO:0005886">
    <property type="term" value="C:plasma membrane"/>
    <property type="evidence" value="ECO:0007669"/>
    <property type="project" value="UniProtKB-SubCell"/>
</dbReference>
<dbReference type="PANTHER" id="PTHR30221:SF1">
    <property type="entry name" value="SMALL-CONDUCTANCE MECHANOSENSITIVE CHANNEL"/>
    <property type="match status" value="1"/>
</dbReference>
<dbReference type="Gene3D" id="1.10.287.1260">
    <property type="match status" value="1"/>
</dbReference>
<evidence type="ECO:0000256" key="5">
    <source>
        <dbReference type="ARBA" id="ARBA00022989"/>
    </source>
</evidence>
<dbReference type="RefSeq" id="WP_103913888.1">
    <property type="nucleotide sequence ID" value="NZ_FNUS01000004.1"/>
</dbReference>
<dbReference type="Pfam" id="PF00924">
    <property type="entry name" value="MS_channel_2nd"/>
    <property type="match status" value="1"/>
</dbReference>
<feature type="transmembrane region" description="Helical" evidence="7">
    <location>
        <begin position="21"/>
        <end position="42"/>
    </location>
</feature>
<evidence type="ECO:0000259" key="9">
    <source>
        <dbReference type="Pfam" id="PF21082"/>
    </source>
</evidence>
<evidence type="ECO:0000256" key="6">
    <source>
        <dbReference type="ARBA" id="ARBA00023136"/>
    </source>
</evidence>
<dbReference type="InterPro" id="IPR011014">
    <property type="entry name" value="MscS_channel_TM-2"/>
</dbReference>
<sequence length="280" mass="31184">MDYFQTIDEVFGKWMDSFIKFTPRLLIGILVFLVIFAFNKFLSKVALRTFHKLFPKTKKTETIESLVGFFKFLFILAGTFISLEVMGLGSFMLKLVGSLGVAGVVAGVALKDLVSSIFSGMLVGADKAFQVGDYVTIDGVSGTVLEIGLLTTKVTADDGRKYFIPNQLIFTAPFVNVTASDARKIYISLEIPNTENLTKVKEVLHDELTKLEGVQRPDEAQIIVVKQSLGVYYIDVRFWMATGESFLKVRSEAYVQLKRRLDDEGVSMVNPLQNMTSLPS</sequence>
<dbReference type="Gene3D" id="3.30.70.100">
    <property type="match status" value="1"/>
</dbReference>
<reference evidence="11" key="1">
    <citation type="submission" date="2016-10" db="EMBL/GenBank/DDBJ databases">
        <authorList>
            <person name="Varghese N."/>
            <person name="Submissions S."/>
        </authorList>
    </citation>
    <scope>NUCLEOTIDE SEQUENCE [LARGE SCALE GENOMIC DNA]</scope>
    <source>
        <strain evidence="11">DSM 21580</strain>
    </source>
</reference>
<evidence type="ECO:0000256" key="7">
    <source>
        <dbReference type="SAM" id="Phobius"/>
    </source>
</evidence>
<dbReference type="OrthoDB" id="9809206at2"/>
<comment type="subcellular location">
    <subcellularLocation>
        <location evidence="1">Cell membrane</location>
        <topology evidence="1">Multi-pass membrane protein</topology>
    </subcellularLocation>
</comment>
<dbReference type="AlphaFoldDB" id="A0A1H5Z7K5"/>
<keyword evidence="5 7" id="KW-1133">Transmembrane helix</keyword>
<feature type="domain" description="Mechanosensitive ion channel MscS C-terminal" evidence="9">
    <location>
        <begin position="194"/>
        <end position="268"/>
    </location>
</feature>
<organism evidence="10 11">
    <name type="scientific">Halpernia humi</name>
    <dbReference type="NCBI Taxonomy" id="493375"/>
    <lineage>
        <taxon>Bacteria</taxon>
        <taxon>Pseudomonadati</taxon>
        <taxon>Bacteroidota</taxon>
        <taxon>Flavobacteriia</taxon>
        <taxon>Flavobacteriales</taxon>
        <taxon>Weeksellaceae</taxon>
        <taxon>Chryseobacterium group</taxon>
        <taxon>Halpernia</taxon>
    </lineage>
</organism>
<evidence type="ECO:0000313" key="10">
    <source>
        <dbReference type="EMBL" id="SEG31587.1"/>
    </source>
</evidence>
<name>A0A1H5Z7K5_9FLAO</name>
<dbReference type="PANTHER" id="PTHR30221">
    <property type="entry name" value="SMALL-CONDUCTANCE MECHANOSENSITIVE CHANNEL"/>
    <property type="match status" value="1"/>
</dbReference>
<dbReference type="InterPro" id="IPR006685">
    <property type="entry name" value="MscS_channel_2nd"/>
</dbReference>
<evidence type="ECO:0000313" key="11">
    <source>
        <dbReference type="Proteomes" id="UP000236738"/>
    </source>
</evidence>
<evidence type="ECO:0000256" key="4">
    <source>
        <dbReference type="ARBA" id="ARBA00022692"/>
    </source>
</evidence>
<keyword evidence="6 7" id="KW-0472">Membrane</keyword>
<keyword evidence="4 7" id="KW-0812">Transmembrane</keyword>
<dbReference type="SUPFAM" id="SSF82689">
    <property type="entry name" value="Mechanosensitive channel protein MscS (YggB), C-terminal domain"/>
    <property type="match status" value="1"/>
</dbReference>
<evidence type="ECO:0000256" key="3">
    <source>
        <dbReference type="ARBA" id="ARBA00022475"/>
    </source>
</evidence>
<dbReference type="InterPro" id="IPR023408">
    <property type="entry name" value="MscS_beta-dom_sf"/>
</dbReference>
<gene>
    <name evidence="10" type="ORF">SAMN05421847_2006</name>
</gene>
<evidence type="ECO:0000256" key="2">
    <source>
        <dbReference type="ARBA" id="ARBA00008017"/>
    </source>
</evidence>
<feature type="transmembrane region" description="Helical" evidence="7">
    <location>
        <begin position="63"/>
        <end position="83"/>
    </location>
</feature>
<dbReference type="InterPro" id="IPR049278">
    <property type="entry name" value="MS_channel_C"/>
</dbReference>
<evidence type="ECO:0000256" key="1">
    <source>
        <dbReference type="ARBA" id="ARBA00004651"/>
    </source>
</evidence>
<dbReference type="SUPFAM" id="SSF82861">
    <property type="entry name" value="Mechanosensitive channel protein MscS (YggB), transmembrane region"/>
    <property type="match status" value="1"/>
</dbReference>
<protein>
    <submittedName>
        <fullName evidence="10">Small conductance mechanosensitive channel</fullName>
    </submittedName>
</protein>
<dbReference type="InterPro" id="IPR045275">
    <property type="entry name" value="MscS_archaea/bacteria_type"/>
</dbReference>
<feature type="domain" description="Mechanosensitive ion channel MscS" evidence="8">
    <location>
        <begin position="112"/>
        <end position="178"/>
    </location>
</feature>
<comment type="similarity">
    <text evidence="2">Belongs to the MscS (TC 1.A.23) family.</text>
</comment>
<accession>A0A1H5Z7K5</accession>
<dbReference type="Pfam" id="PF21082">
    <property type="entry name" value="MS_channel_3rd"/>
    <property type="match status" value="1"/>
</dbReference>
<dbReference type="EMBL" id="FNUS01000004">
    <property type="protein sequence ID" value="SEG31587.1"/>
    <property type="molecule type" value="Genomic_DNA"/>
</dbReference>
<keyword evidence="3" id="KW-1003">Cell membrane</keyword>
<dbReference type="InterPro" id="IPR010920">
    <property type="entry name" value="LSM_dom_sf"/>
</dbReference>
<proteinExistence type="inferred from homology"/>
<dbReference type="Gene3D" id="2.30.30.60">
    <property type="match status" value="1"/>
</dbReference>
<evidence type="ECO:0000259" key="8">
    <source>
        <dbReference type="Pfam" id="PF00924"/>
    </source>
</evidence>
<dbReference type="InterPro" id="IPR011066">
    <property type="entry name" value="MscS_channel_C_sf"/>
</dbReference>